<dbReference type="PANTHER" id="PTHR46112">
    <property type="entry name" value="AMINOPEPTIDASE"/>
    <property type="match status" value="1"/>
</dbReference>
<keyword evidence="2" id="KW-0378">Hydrolase</keyword>
<sequence length="374" mass="39230">MDSGRFGTDVYAGRLRAARAAAAEAGLAGLVITPGYDLRYLVGSRAQTFERLTALVLPSDGEPTVVVPRMELAALKDSAVVELGLRVRDWVDGDDPYALVADVFGGGPVATAVTDAMPALHLLPLAKVLGTVPVLATDVLRRLRMIKDDAEVDALRKAGAAIDRVHARVPEFLVPGRTEADVAADIAKAIVAEGHSEVAFIIVGSGPNGADPHHECSDRVLEEGDVVVVDIGGPYEPGYNSDSTRTYSIGQPADDVAARYAVLQRAQEAAVAAVRPGVTAEQIDAAARDVLAAEGLAEAFVHRTGHGIGLSVHEEPYIVAGNDLPLEEGMAFSVEPGIYFPGSWGARIEDIVIVTSDGAQSVNDQPRDLVVVPV</sequence>
<feature type="domain" description="Creatinase N-terminal" evidence="5">
    <location>
        <begin position="14"/>
        <end position="146"/>
    </location>
</feature>
<dbReference type="InterPro" id="IPR036005">
    <property type="entry name" value="Creatinase/aminopeptidase-like"/>
</dbReference>
<protein>
    <submittedName>
        <fullName evidence="6">Aminopeptidase P family protein</fullName>
    </submittedName>
</protein>
<evidence type="ECO:0000256" key="3">
    <source>
        <dbReference type="RuleBase" id="RU000590"/>
    </source>
</evidence>
<dbReference type="InterPro" id="IPR001131">
    <property type="entry name" value="Peptidase_M24B_aminopep-P_CS"/>
</dbReference>
<dbReference type="Gene3D" id="3.40.350.10">
    <property type="entry name" value="Creatinase/prolidase N-terminal domain"/>
    <property type="match status" value="1"/>
</dbReference>
<evidence type="ECO:0000313" key="7">
    <source>
        <dbReference type="Proteomes" id="UP000315759"/>
    </source>
</evidence>
<keyword evidence="7" id="KW-1185">Reference proteome</keyword>
<dbReference type="InterPro" id="IPR000587">
    <property type="entry name" value="Creatinase_N"/>
</dbReference>
<dbReference type="InterPro" id="IPR029149">
    <property type="entry name" value="Creatin/AminoP/Spt16_N"/>
</dbReference>
<dbReference type="Proteomes" id="UP000315759">
    <property type="component" value="Unassembled WGS sequence"/>
</dbReference>
<feature type="domain" description="Peptidase M24" evidence="4">
    <location>
        <begin position="154"/>
        <end position="355"/>
    </location>
</feature>
<evidence type="ECO:0000313" key="6">
    <source>
        <dbReference type="EMBL" id="TQR83183.1"/>
    </source>
</evidence>
<evidence type="ECO:0000256" key="1">
    <source>
        <dbReference type="ARBA" id="ARBA00022723"/>
    </source>
</evidence>
<accession>A0A544VT68</accession>
<keyword evidence="6" id="KW-0031">Aminopeptidase</keyword>
<organism evidence="6 7">
    <name type="scientific">Mycolicibacterium hodleri</name>
    <dbReference type="NCBI Taxonomy" id="49897"/>
    <lineage>
        <taxon>Bacteria</taxon>
        <taxon>Bacillati</taxon>
        <taxon>Actinomycetota</taxon>
        <taxon>Actinomycetes</taxon>
        <taxon>Mycobacteriales</taxon>
        <taxon>Mycobacteriaceae</taxon>
        <taxon>Mycolicibacterium</taxon>
    </lineage>
</organism>
<name>A0A544VT68_9MYCO</name>
<dbReference type="InterPro" id="IPR000994">
    <property type="entry name" value="Pept_M24"/>
</dbReference>
<keyword evidence="1 3" id="KW-0479">Metal-binding</keyword>
<dbReference type="GO" id="GO:0004177">
    <property type="term" value="F:aminopeptidase activity"/>
    <property type="evidence" value="ECO:0007669"/>
    <property type="project" value="UniProtKB-KW"/>
</dbReference>
<dbReference type="EMBL" id="VIFX01000050">
    <property type="protein sequence ID" value="TQR83183.1"/>
    <property type="molecule type" value="Genomic_DNA"/>
</dbReference>
<evidence type="ECO:0000259" key="4">
    <source>
        <dbReference type="Pfam" id="PF00557"/>
    </source>
</evidence>
<dbReference type="Pfam" id="PF01321">
    <property type="entry name" value="Creatinase_N"/>
    <property type="match status" value="1"/>
</dbReference>
<evidence type="ECO:0000256" key="2">
    <source>
        <dbReference type="ARBA" id="ARBA00022801"/>
    </source>
</evidence>
<dbReference type="Gene3D" id="3.90.230.10">
    <property type="entry name" value="Creatinase/methionine aminopeptidase superfamily"/>
    <property type="match status" value="1"/>
</dbReference>
<comment type="caution">
    <text evidence="6">The sequence shown here is derived from an EMBL/GenBank/DDBJ whole genome shotgun (WGS) entry which is preliminary data.</text>
</comment>
<evidence type="ECO:0000259" key="5">
    <source>
        <dbReference type="Pfam" id="PF01321"/>
    </source>
</evidence>
<dbReference type="Pfam" id="PF00557">
    <property type="entry name" value="Peptidase_M24"/>
    <property type="match status" value="1"/>
</dbReference>
<reference evidence="6 7" key="1">
    <citation type="submission" date="2018-10" db="EMBL/GenBank/DDBJ databases">
        <title>Draft genome of Mycobacterium hodleri strain B.</title>
        <authorList>
            <person name="Amande T.J."/>
            <person name="Mcgenity T.J."/>
        </authorList>
    </citation>
    <scope>NUCLEOTIDE SEQUENCE [LARGE SCALE GENOMIC DNA]</scope>
    <source>
        <strain evidence="6 7">B</strain>
    </source>
</reference>
<dbReference type="InterPro" id="IPR050659">
    <property type="entry name" value="Peptidase_M24B"/>
</dbReference>
<dbReference type="PANTHER" id="PTHR46112:SF3">
    <property type="entry name" value="AMINOPEPTIDASE YPDF"/>
    <property type="match status" value="1"/>
</dbReference>
<dbReference type="RefSeq" id="WP_142555313.1">
    <property type="nucleotide sequence ID" value="NZ_VIFX01000050.1"/>
</dbReference>
<dbReference type="SUPFAM" id="SSF55920">
    <property type="entry name" value="Creatinase/aminopeptidase"/>
    <property type="match status" value="1"/>
</dbReference>
<dbReference type="AlphaFoldDB" id="A0A544VT68"/>
<comment type="similarity">
    <text evidence="3">Belongs to the peptidase M24B family.</text>
</comment>
<proteinExistence type="inferred from homology"/>
<dbReference type="PROSITE" id="PS00491">
    <property type="entry name" value="PROLINE_PEPTIDASE"/>
    <property type="match status" value="1"/>
</dbReference>
<dbReference type="GO" id="GO:0046872">
    <property type="term" value="F:metal ion binding"/>
    <property type="evidence" value="ECO:0007669"/>
    <property type="project" value="UniProtKB-KW"/>
</dbReference>
<gene>
    <name evidence="6" type="ORF">D8S82_28515</name>
</gene>
<keyword evidence="6" id="KW-0645">Protease</keyword>
<dbReference type="SUPFAM" id="SSF53092">
    <property type="entry name" value="Creatinase/prolidase N-terminal domain"/>
    <property type="match status" value="1"/>
</dbReference>
<dbReference type="CDD" id="cd01092">
    <property type="entry name" value="APP-like"/>
    <property type="match status" value="1"/>
</dbReference>